<comment type="caution">
    <text evidence="1">The sequence shown here is derived from an EMBL/GenBank/DDBJ whole genome shotgun (WGS) entry which is preliminary data.</text>
</comment>
<accession>A0A8X6XWB5</accession>
<dbReference type="Proteomes" id="UP000886998">
    <property type="component" value="Unassembled WGS sequence"/>
</dbReference>
<gene>
    <name evidence="1" type="ORF">TNIN_96181</name>
</gene>
<evidence type="ECO:0000313" key="2">
    <source>
        <dbReference type="Proteomes" id="UP000886998"/>
    </source>
</evidence>
<evidence type="ECO:0000313" key="1">
    <source>
        <dbReference type="EMBL" id="GFY61447.1"/>
    </source>
</evidence>
<dbReference type="OrthoDB" id="6430898at2759"/>
<sequence length="150" mass="16887">MILKVFSYLFECALTLILSSYLPSFLEILNFELVLEIIEQCSPFQTFDGVVQDTTLDDQAVTTENELILVVHCFTVWKICEALVLKAKFDPMPGATILVRTPHRCVDQTITVPVVGSFCVWKICQALDLPATLTTHSSSEQLFFGSHKNR</sequence>
<organism evidence="1 2">
    <name type="scientific">Trichonephila inaurata madagascariensis</name>
    <dbReference type="NCBI Taxonomy" id="2747483"/>
    <lineage>
        <taxon>Eukaryota</taxon>
        <taxon>Metazoa</taxon>
        <taxon>Ecdysozoa</taxon>
        <taxon>Arthropoda</taxon>
        <taxon>Chelicerata</taxon>
        <taxon>Arachnida</taxon>
        <taxon>Araneae</taxon>
        <taxon>Araneomorphae</taxon>
        <taxon>Entelegynae</taxon>
        <taxon>Araneoidea</taxon>
        <taxon>Nephilidae</taxon>
        <taxon>Trichonephila</taxon>
        <taxon>Trichonephila inaurata</taxon>
    </lineage>
</organism>
<keyword evidence="2" id="KW-1185">Reference proteome</keyword>
<name>A0A8X6XWB5_9ARAC</name>
<dbReference type="AlphaFoldDB" id="A0A8X6XWB5"/>
<dbReference type="EMBL" id="BMAV01013652">
    <property type="protein sequence ID" value="GFY61447.1"/>
    <property type="molecule type" value="Genomic_DNA"/>
</dbReference>
<protein>
    <submittedName>
        <fullName evidence="1">Uncharacterized protein</fullName>
    </submittedName>
</protein>
<reference evidence="1" key="1">
    <citation type="submission" date="2020-08" db="EMBL/GenBank/DDBJ databases">
        <title>Multicomponent nature underlies the extraordinary mechanical properties of spider dragline silk.</title>
        <authorList>
            <person name="Kono N."/>
            <person name="Nakamura H."/>
            <person name="Mori M."/>
            <person name="Yoshida Y."/>
            <person name="Ohtoshi R."/>
            <person name="Malay A.D."/>
            <person name="Moran D.A.P."/>
            <person name="Tomita M."/>
            <person name="Numata K."/>
            <person name="Arakawa K."/>
        </authorList>
    </citation>
    <scope>NUCLEOTIDE SEQUENCE</scope>
</reference>
<proteinExistence type="predicted"/>